<name>A0A2U2N293_9GAMM</name>
<accession>A0A2U2N293</accession>
<keyword evidence="3" id="KW-1185">Reference proteome</keyword>
<dbReference type="Proteomes" id="UP000245474">
    <property type="component" value="Unassembled WGS sequence"/>
</dbReference>
<dbReference type="Gene3D" id="1.20.1640.10">
    <property type="entry name" value="Multidrug efflux transporter AcrB transmembrane domain"/>
    <property type="match status" value="1"/>
</dbReference>
<dbReference type="AlphaFoldDB" id="A0A2U2N293"/>
<comment type="caution">
    <text evidence="2">The sequence shown here is derived from an EMBL/GenBank/DDBJ whole genome shotgun (WGS) entry which is preliminary data.</text>
</comment>
<evidence type="ECO:0000256" key="1">
    <source>
        <dbReference type="SAM" id="Phobius"/>
    </source>
</evidence>
<organism evidence="2 3">
    <name type="scientific">Sediminicurvatus halobius</name>
    <dbReference type="NCBI Taxonomy" id="2182432"/>
    <lineage>
        <taxon>Bacteria</taxon>
        <taxon>Pseudomonadati</taxon>
        <taxon>Pseudomonadota</taxon>
        <taxon>Gammaproteobacteria</taxon>
        <taxon>Chromatiales</taxon>
        <taxon>Ectothiorhodospiraceae</taxon>
        <taxon>Sediminicurvatus</taxon>
    </lineage>
</organism>
<keyword evidence="1" id="KW-1133">Transmembrane helix</keyword>
<gene>
    <name evidence="2" type="ORF">DEM34_08525</name>
</gene>
<reference evidence="2 3" key="1">
    <citation type="submission" date="2018-05" db="EMBL/GenBank/DDBJ databases">
        <title>Spiribacter halobius sp. nov., a moderately halophilic bacterium isolated from marine solar saltern.</title>
        <authorList>
            <person name="Zheng W.-S."/>
            <person name="Lu D.-C."/>
            <person name="Du Z.-J."/>
        </authorList>
    </citation>
    <scope>NUCLEOTIDE SEQUENCE [LARGE SCALE GENOMIC DNA]</scope>
    <source>
        <strain evidence="2 3">E85</strain>
    </source>
</reference>
<feature type="transmembrane region" description="Helical" evidence="1">
    <location>
        <begin position="99"/>
        <end position="122"/>
    </location>
</feature>
<proteinExistence type="predicted"/>
<dbReference type="RefSeq" id="WP_109678228.1">
    <property type="nucleotide sequence ID" value="NZ_CP086615.1"/>
</dbReference>
<keyword evidence="1" id="KW-0472">Membrane</keyword>
<evidence type="ECO:0000313" key="2">
    <source>
        <dbReference type="EMBL" id="PWG63345.1"/>
    </source>
</evidence>
<protein>
    <submittedName>
        <fullName evidence="2">Uncharacterized protein</fullName>
    </submittedName>
</protein>
<keyword evidence="1" id="KW-0812">Transmembrane</keyword>
<sequence>MVGVEDEQHLVAKYDRVVARLGARAGAAAFEAPGADRPHRLTAVVADPTMMARVHLCGRSRRLGQPRAPAAILISPSTTISGLLPILLETTTQTDGIKIPVVCVLFGLLTSTVLVVFVLPAFHAFLDDVGGNLHDEQSAP</sequence>
<dbReference type="SUPFAM" id="SSF82866">
    <property type="entry name" value="Multidrug efflux transporter AcrB transmembrane domain"/>
    <property type="match status" value="1"/>
</dbReference>
<dbReference type="EMBL" id="QFFI01000011">
    <property type="protein sequence ID" value="PWG63345.1"/>
    <property type="molecule type" value="Genomic_DNA"/>
</dbReference>
<evidence type="ECO:0000313" key="3">
    <source>
        <dbReference type="Proteomes" id="UP000245474"/>
    </source>
</evidence>